<dbReference type="GO" id="GO:0006633">
    <property type="term" value="P:fatty acid biosynthetic process"/>
    <property type="evidence" value="ECO:0007669"/>
    <property type="project" value="UniProtKB-KW"/>
</dbReference>
<dbReference type="Gramene" id="rna45377">
    <property type="protein sequence ID" value="RHN39362.1"/>
    <property type="gene ID" value="gene45377"/>
</dbReference>
<dbReference type="PANTHER" id="PTHR11771">
    <property type="entry name" value="LIPOXYGENASE"/>
    <property type="match status" value="1"/>
</dbReference>
<evidence type="ECO:0000256" key="15">
    <source>
        <dbReference type="RuleBase" id="RU003974"/>
    </source>
</evidence>
<evidence type="ECO:0000256" key="6">
    <source>
        <dbReference type="ARBA" id="ARBA00022723"/>
    </source>
</evidence>
<evidence type="ECO:0000256" key="14">
    <source>
        <dbReference type="PROSITE-ProRule" id="PRU00152"/>
    </source>
</evidence>
<dbReference type="GO" id="GO:0005737">
    <property type="term" value="C:cytoplasm"/>
    <property type="evidence" value="ECO:0007669"/>
    <property type="project" value="UniProtKB-SubCell"/>
</dbReference>
<dbReference type="PaxDb" id="3880-AET01667"/>
<accession>G7LIY6</accession>
<comment type="subcellular location">
    <subcellularLocation>
        <location evidence="2">Cytoplasm</location>
    </subcellularLocation>
</comment>
<evidence type="ECO:0000313" key="20">
    <source>
        <dbReference type="EMBL" id="RHN39362.1"/>
    </source>
</evidence>
<dbReference type="Pfam" id="PF00305">
    <property type="entry name" value="Lipoxygenase"/>
    <property type="match status" value="2"/>
</dbReference>
<dbReference type="UniPathway" id="UPA00382"/>
<dbReference type="EC" id="1.13.11.-" evidence="16"/>
<evidence type="ECO:0000259" key="17">
    <source>
        <dbReference type="PROSITE" id="PS50095"/>
    </source>
</evidence>
<keyword evidence="13 16" id="KW-0275">Fatty acid biosynthesis</keyword>
<keyword evidence="9 15" id="KW-0223">Dioxygenase</keyword>
<evidence type="ECO:0000256" key="12">
    <source>
        <dbReference type="ARBA" id="ARBA00023098"/>
    </source>
</evidence>
<comment type="cofactor">
    <cofactor evidence="1 15">
        <name>Fe cation</name>
        <dbReference type="ChEBI" id="CHEBI:24875"/>
    </cofactor>
</comment>
<dbReference type="SUPFAM" id="SSF49723">
    <property type="entry name" value="Lipase/lipooxygenase domain (PLAT/LH2 domain)"/>
    <property type="match status" value="1"/>
</dbReference>
<evidence type="ECO:0000256" key="11">
    <source>
        <dbReference type="ARBA" id="ARBA00023004"/>
    </source>
</evidence>
<accession>A0A0C3XXC8</accession>
<keyword evidence="22" id="KW-1185">Reference proteome</keyword>
<feature type="domain" description="Lipoxygenase" evidence="18">
    <location>
        <begin position="158"/>
        <end position="807"/>
    </location>
</feature>
<protein>
    <recommendedName>
        <fullName evidence="16">Lipoxygenase</fullName>
        <ecNumber evidence="16">1.13.11.-</ecNumber>
    </recommendedName>
</protein>
<comment type="pathway">
    <text evidence="16">Lipid metabolism; oxylipin biosynthesis.</text>
</comment>
<dbReference type="Gene3D" id="1.20.245.10">
    <property type="entry name" value="Lipoxygenase-1, Domain 5"/>
    <property type="match status" value="1"/>
</dbReference>
<dbReference type="Gene3D" id="4.10.372.10">
    <property type="entry name" value="Lipoxygenase-1, Domain 3"/>
    <property type="match status" value="2"/>
</dbReference>
<dbReference type="PROSITE" id="PS00711">
    <property type="entry name" value="LIPOXYGENASE_1"/>
    <property type="match status" value="1"/>
</dbReference>
<keyword evidence="8" id="KW-0276">Fatty acid metabolism</keyword>
<dbReference type="PRINTS" id="PR00087">
    <property type="entry name" value="LIPOXYGENASE"/>
</dbReference>
<dbReference type="PROSITE" id="PS50095">
    <property type="entry name" value="PLAT"/>
    <property type="match status" value="1"/>
</dbReference>
<dbReference type="InterPro" id="IPR036392">
    <property type="entry name" value="PLAT/LH2_dom_sf"/>
</dbReference>
<dbReference type="InterPro" id="IPR001024">
    <property type="entry name" value="PLAT/LH2_dom"/>
</dbReference>
<evidence type="ECO:0000313" key="22">
    <source>
        <dbReference type="Proteomes" id="UP000002051"/>
    </source>
</evidence>
<evidence type="ECO:0000256" key="16">
    <source>
        <dbReference type="RuleBase" id="RU003975"/>
    </source>
</evidence>
<dbReference type="Gene3D" id="4.10.375.10">
    <property type="entry name" value="Lipoxygenase-1, Domain 2"/>
    <property type="match status" value="1"/>
</dbReference>
<reference evidence="21" key="3">
    <citation type="submission" date="2015-04" db="UniProtKB">
        <authorList>
            <consortium name="EnsemblPlants"/>
        </authorList>
    </citation>
    <scope>IDENTIFICATION</scope>
    <source>
        <strain evidence="21">cv. Jemalong A17</strain>
    </source>
</reference>
<evidence type="ECO:0000256" key="3">
    <source>
        <dbReference type="ARBA" id="ARBA00009419"/>
    </source>
</evidence>
<dbReference type="Pfam" id="PF01477">
    <property type="entry name" value="PLAT"/>
    <property type="match status" value="1"/>
</dbReference>
<evidence type="ECO:0000256" key="1">
    <source>
        <dbReference type="ARBA" id="ARBA00001962"/>
    </source>
</evidence>
<dbReference type="EnsemblPlants" id="AET01667">
    <property type="protein sequence ID" value="AET01667"/>
    <property type="gene ID" value="MTR_8g018620"/>
</dbReference>
<dbReference type="Proteomes" id="UP000002051">
    <property type="component" value="Chromosome 8"/>
</dbReference>
<dbReference type="InterPro" id="IPR000907">
    <property type="entry name" value="LipOase"/>
</dbReference>
<dbReference type="Gene3D" id="3.10.450.60">
    <property type="match status" value="1"/>
</dbReference>
<dbReference type="SMART" id="SM00308">
    <property type="entry name" value="LH2"/>
    <property type="match status" value="1"/>
</dbReference>
<dbReference type="HOGENOM" id="CLU_004282_0_0_1"/>
<dbReference type="PROSITE" id="PS00081">
    <property type="entry name" value="LIPOXYGENASE_2"/>
    <property type="match status" value="1"/>
</dbReference>
<reference evidence="20" key="4">
    <citation type="journal article" date="2018" name="Nat. Plants">
        <title>Whole-genome landscape of Medicago truncatula symbiotic genes.</title>
        <authorList>
            <person name="Pecrix Y."/>
            <person name="Gamas P."/>
            <person name="Carrere S."/>
        </authorList>
    </citation>
    <scope>NUCLEOTIDE SEQUENCE</scope>
    <source>
        <tissue evidence="20">Leaves</tissue>
    </source>
</reference>
<proteinExistence type="inferred from homology"/>
<evidence type="ECO:0000256" key="2">
    <source>
        <dbReference type="ARBA" id="ARBA00004496"/>
    </source>
</evidence>
<dbReference type="InterPro" id="IPR027433">
    <property type="entry name" value="Lipoxygenase_dom_3"/>
</dbReference>
<dbReference type="InterPro" id="IPR001246">
    <property type="entry name" value="LipOase_plant"/>
</dbReference>
<dbReference type="PRINTS" id="PR00468">
    <property type="entry name" value="PLTLPOXGNASE"/>
</dbReference>
<organism evidence="19 22">
    <name type="scientific">Medicago truncatula</name>
    <name type="common">Barrel medic</name>
    <name type="synonym">Medicago tribuloides</name>
    <dbReference type="NCBI Taxonomy" id="3880"/>
    <lineage>
        <taxon>Eukaryota</taxon>
        <taxon>Viridiplantae</taxon>
        <taxon>Streptophyta</taxon>
        <taxon>Embryophyta</taxon>
        <taxon>Tracheophyta</taxon>
        <taxon>Spermatophyta</taxon>
        <taxon>Magnoliopsida</taxon>
        <taxon>eudicotyledons</taxon>
        <taxon>Gunneridae</taxon>
        <taxon>Pentapetalae</taxon>
        <taxon>rosids</taxon>
        <taxon>fabids</taxon>
        <taxon>Fabales</taxon>
        <taxon>Fabaceae</taxon>
        <taxon>Papilionoideae</taxon>
        <taxon>50 kb inversion clade</taxon>
        <taxon>NPAAA clade</taxon>
        <taxon>Hologalegina</taxon>
        <taxon>IRL clade</taxon>
        <taxon>Trifolieae</taxon>
        <taxon>Medicago</taxon>
    </lineage>
</organism>
<keyword evidence="7 16" id="KW-0925">Oxylipin biosynthesis</keyword>
<keyword evidence="11 15" id="KW-0408">Iron</keyword>
<reference evidence="19 22" key="2">
    <citation type="journal article" date="2014" name="BMC Genomics">
        <title>An improved genome release (version Mt4.0) for the model legume Medicago truncatula.</title>
        <authorList>
            <person name="Tang H."/>
            <person name="Krishnakumar V."/>
            <person name="Bidwell S."/>
            <person name="Rosen B."/>
            <person name="Chan A."/>
            <person name="Zhou S."/>
            <person name="Gentzbittel L."/>
            <person name="Childs K.L."/>
            <person name="Yandell M."/>
            <person name="Gundlach H."/>
            <person name="Mayer K.F."/>
            <person name="Schwartz D.C."/>
            <person name="Town C.D."/>
        </authorList>
    </citation>
    <scope>GENOME REANNOTATION</scope>
    <source>
        <strain evidence="21 22">cv. Jemalong A17</strain>
    </source>
</reference>
<dbReference type="Gene3D" id="2.60.60.20">
    <property type="entry name" value="PLAT/LH2 domain"/>
    <property type="match status" value="1"/>
</dbReference>
<keyword evidence="4" id="KW-0963">Cytoplasm</keyword>
<keyword evidence="10 15" id="KW-0560">Oxidoreductase</keyword>
<dbReference type="GO" id="GO:0046872">
    <property type="term" value="F:metal ion binding"/>
    <property type="evidence" value="ECO:0007669"/>
    <property type="project" value="UniProtKB-UniRule"/>
</dbReference>
<dbReference type="GO" id="GO:0031408">
    <property type="term" value="P:oxylipin biosynthetic process"/>
    <property type="evidence" value="ECO:0007669"/>
    <property type="project" value="UniProtKB-UniRule"/>
</dbReference>
<comment type="similarity">
    <text evidence="3 15">Belongs to the lipoxygenase family.</text>
</comment>
<dbReference type="SUPFAM" id="SSF48484">
    <property type="entry name" value="Lipoxigenase"/>
    <property type="match status" value="1"/>
</dbReference>
<evidence type="ECO:0000256" key="4">
    <source>
        <dbReference type="ARBA" id="ARBA00022490"/>
    </source>
</evidence>
<name>G7LIY6_MEDTR</name>
<dbReference type="STRING" id="3880.G7LIY6"/>
<feature type="domain" description="PLAT" evidence="17">
    <location>
        <begin position="28"/>
        <end position="155"/>
    </location>
</feature>
<gene>
    <name evidence="21" type="primary">11435017</name>
    <name evidence="19" type="ordered locus">MTR_8g018620</name>
    <name evidence="20" type="ORF">MtrunA17_Chr8g0342991</name>
</gene>
<dbReference type="EMBL" id="PSQE01000008">
    <property type="protein sequence ID" value="RHN39362.1"/>
    <property type="molecule type" value="Genomic_DNA"/>
</dbReference>
<dbReference type="GO" id="GO:0016702">
    <property type="term" value="F:oxidoreductase activity, acting on single donors with incorporation of molecular oxygen, incorporation of two atoms of oxygen"/>
    <property type="evidence" value="ECO:0000318"/>
    <property type="project" value="GO_Central"/>
</dbReference>
<dbReference type="EMBL" id="CM001224">
    <property type="protein sequence ID" value="AET01667.2"/>
    <property type="molecule type" value="Genomic_DNA"/>
</dbReference>
<sequence>MTSLNMVTKLKGTVVLMKKNALNYKVIGGNTVVENEGDTVRPTLLDTSVGFKLISASKADATGKGKVGKETFMDGFVTSIPNLGDIQNAFSIHFEWDPNHMGIPGAFYVKNFTQDEIFLVSLTLEDVESHETTNFICNSWIYNAEKYQTERIFFANKAYLLRETPAPLLYYRQEELNTLRGDGTGERKEWDRIYDYDVYNDLGQPDQNPCLYRPVLGGSTALPYPRRGRTGRKHLEKYPETESRSNYFYIPRDELIIPPKSSDFVVNTIKSISQYETPQLRSLVRLQNDQVEFNSFDDVLSLFAGEHPKFSTPLVIQEDRTAWMTDEEFAREMIAGVNPNVIKKVGNTTTINKKHFEPYMQDGVSVEQTIKDLRLYVVDYQDAILPYLRKVNANGAAKAYASTTLLSLQDDGTLKPISIELHVPHPAGDGTVTTIYTPASEGVDASIWHLAKAYAVVNDACYHQLISHWLNTHAVVEPFIIATNRHLSVVHPIHKLLLPHYRNTMNINANARDTLIKAGGIIESTYLFGSYSMELSSEVYKDWVFQDQGLPNDLIKRGVAVKDPKSPHGLRLLIEDYPYAVDGLEIWAAIKSWVDEYVNFYYKSDKDVKDDEELKAFWKELVEVGHGDSKTDKWVKLETRTELIETCTTLIWIASALHAAVNFGQYPYGGYIVNRPTKSRRFMPEKGTPEYDELAKDYEKAYLRTITPKTDTVVNISVMEQLSTHVSDEQYIGHRIEGDLWTYDSEPVEAFKKFGKKLAEIEQKLIERNNDESLRNRNGPVKMPYTVLYPSSEPGLTFRGIPNSVSI</sequence>
<dbReference type="InterPro" id="IPR013819">
    <property type="entry name" value="LipOase_C"/>
</dbReference>
<reference evidence="19 22" key="1">
    <citation type="journal article" date="2011" name="Nature">
        <title>The Medicago genome provides insight into the evolution of rhizobial symbioses.</title>
        <authorList>
            <person name="Young N.D."/>
            <person name="Debelle F."/>
            <person name="Oldroyd G.E."/>
            <person name="Geurts R."/>
            <person name="Cannon S.B."/>
            <person name="Udvardi M.K."/>
            <person name="Benedito V.A."/>
            <person name="Mayer K.F."/>
            <person name="Gouzy J."/>
            <person name="Schoof H."/>
            <person name="Van de Peer Y."/>
            <person name="Proost S."/>
            <person name="Cook D.R."/>
            <person name="Meyers B.C."/>
            <person name="Spannagl M."/>
            <person name="Cheung F."/>
            <person name="De Mita S."/>
            <person name="Krishnakumar V."/>
            <person name="Gundlach H."/>
            <person name="Zhou S."/>
            <person name="Mudge J."/>
            <person name="Bharti A.K."/>
            <person name="Murray J.D."/>
            <person name="Naoumkina M.A."/>
            <person name="Rosen B."/>
            <person name="Silverstein K.A."/>
            <person name="Tang H."/>
            <person name="Rombauts S."/>
            <person name="Zhao P.X."/>
            <person name="Zhou P."/>
            <person name="Barbe V."/>
            <person name="Bardou P."/>
            <person name="Bechner M."/>
            <person name="Bellec A."/>
            <person name="Berger A."/>
            <person name="Berges H."/>
            <person name="Bidwell S."/>
            <person name="Bisseling T."/>
            <person name="Choisne N."/>
            <person name="Couloux A."/>
            <person name="Denny R."/>
            <person name="Deshpande S."/>
            <person name="Dai X."/>
            <person name="Doyle J.J."/>
            <person name="Dudez A.M."/>
            <person name="Farmer A.D."/>
            <person name="Fouteau S."/>
            <person name="Franken C."/>
            <person name="Gibelin C."/>
            <person name="Gish J."/>
            <person name="Goldstein S."/>
            <person name="Gonzalez A.J."/>
            <person name="Green P.J."/>
            <person name="Hallab A."/>
            <person name="Hartog M."/>
            <person name="Hua A."/>
            <person name="Humphray S.J."/>
            <person name="Jeong D.H."/>
            <person name="Jing Y."/>
            <person name="Jocker A."/>
            <person name="Kenton S.M."/>
            <person name="Kim D.J."/>
            <person name="Klee K."/>
            <person name="Lai H."/>
            <person name="Lang C."/>
            <person name="Lin S."/>
            <person name="Macmil S.L."/>
            <person name="Magdelenat G."/>
            <person name="Matthews L."/>
            <person name="McCorrison J."/>
            <person name="Monaghan E.L."/>
            <person name="Mun J.H."/>
            <person name="Najar F.Z."/>
            <person name="Nicholson C."/>
            <person name="Noirot C."/>
            <person name="O'Bleness M."/>
            <person name="Paule C.R."/>
            <person name="Poulain J."/>
            <person name="Prion F."/>
            <person name="Qin B."/>
            <person name="Qu C."/>
            <person name="Retzel E.F."/>
            <person name="Riddle C."/>
            <person name="Sallet E."/>
            <person name="Samain S."/>
            <person name="Samson N."/>
            <person name="Sanders I."/>
            <person name="Saurat O."/>
            <person name="Scarpelli C."/>
            <person name="Schiex T."/>
            <person name="Segurens B."/>
            <person name="Severin A.J."/>
            <person name="Sherrier D.J."/>
            <person name="Shi R."/>
            <person name="Sims S."/>
            <person name="Singer S.R."/>
            <person name="Sinharoy S."/>
            <person name="Sterck L."/>
            <person name="Viollet A."/>
            <person name="Wang B.B."/>
            <person name="Wang K."/>
            <person name="Wang M."/>
            <person name="Wang X."/>
            <person name="Warfsmann J."/>
            <person name="Weissenbach J."/>
            <person name="White D.D."/>
            <person name="White J.D."/>
            <person name="Wiley G.B."/>
            <person name="Wincker P."/>
            <person name="Xing Y."/>
            <person name="Yang L."/>
            <person name="Yao Z."/>
            <person name="Ying F."/>
            <person name="Zhai J."/>
            <person name="Zhou L."/>
            <person name="Zuber A."/>
            <person name="Denarie J."/>
            <person name="Dixon R.A."/>
            <person name="May G.D."/>
            <person name="Schwartz D.C."/>
            <person name="Rogers J."/>
            <person name="Quetier F."/>
            <person name="Town C.D."/>
            <person name="Roe B.A."/>
        </authorList>
    </citation>
    <scope>NUCLEOTIDE SEQUENCE [LARGE SCALE GENOMIC DNA]</scope>
    <source>
        <strain evidence="19">A17</strain>
        <strain evidence="21 22">cv. Jemalong A17</strain>
    </source>
</reference>
<dbReference type="Proteomes" id="UP000265566">
    <property type="component" value="Chromosome 8"/>
</dbReference>
<comment type="caution">
    <text evidence="14">Lacks conserved residue(s) required for the propagation of feature annotation.</text>
</comment>
<evidence type="ECO:0000256" key="7">
    <source>
        <dbReference type="ARBA" id="ARBA00022767"/>
    </source>
</evidence>
<evidence type="ECO:0000256" key="13">
    <source>
        <dbReference type="ARBA" id="ARBA00023160"/>
    </source>
</evidence>
<comment type="function">
    <text evidence="16">Plant lipoxygenase may be involved in a number of diverse aspects of plant physiology including growth and development, pest resistance, and senescence or responses to wounding.</text>
</comment>
<evidence type="ECO:0000256" key="9">
    <source>
        <dbReference type="ARBA" id="ARBA00022964"/>
    </source>
</evidence>
<evidence type="ECO:0000256" key="10">
    <source>
        <dbReference type="ARBA" id="ARBA00023002"/>
    </source>
</evidence>
<evidence type="ECO:0000256" key="5">
    <source>
        <dbReference type="ARBA" id="ARBA00022516"/>
    </source>
</evidence>
<dbReference type="InterPro" id="IPR020834">
    <property type="entry name" value="LipOase_CS"/>
</dbReference>
<evidence type="ECO:0000259" key="18">
    <source>
        <dbReference type="PROSITE" id="PS51393"/>
    </source>
</evidence>
<keyword evidence="5 16" id="KW-0444">Lipid biosynthesis</keyword>
<evidence type="ECO:0000313" key="21">
    <source>
        <dbReference type="EnsemblPlants" id="AET01667"/>
    </source>
</evidence>
<dbReference type="eggNOG" id="ENOG502QQSP">
    <property type="taxonomic scope" value="Eukaryota"/>
</dbReference>
<dbReference type="KEGG" id="mtr:11435017"/>
<dbReference type="PROSITE" id="PS51393">
    <property type="entry name" value="LIPOXYGENASE_3"/>
    <property type="match status" value="1"/>
</dbReference>
<keyword evidence="6 15" id="KW-0479">Metal-binding</keyword>
<dbReference type="AlphaFoldDB" id="G7LIY6"/>
<evidence type="ECO:0000313" key="19">
    <source>
        <dbReference type="EMBL" id="AET01667.2"/>
    </source>
</evidence>
<dbReference type="OrthoDB" id="407298at2759"/>
<keyword evidence="12" id="KW-0443">Lipid metabolism</keyword>
<dbReference type="GO" id="GO:0034440">
    <property type="term" value="P:lipid oxidation"/>
    <property type="evidence" value="ECO:0000318"/>
    <property type="project" value="GO_Central"/>
</dbReference>
<dbReference type="InterPro" id="IPR020833">
    <property type="entry name" value="LipOase_Fe_BS"/>
</dbReference>
<dbReference type="InterPro" id="IPR036226">
    <property type="entry name" value="LipOase_C_sf"/>
</dbReference>
<evidence type="ECO:0000256" key="8">
    <source>
        <dbReference type="ARBA" id="ARBA00022832"/>
    </source>
</evidence>
<dbReference type="FunFam" id="1.20.245.10:FF:000002">
    <property type="entry name" value="Lipoxygenase"/>
    <property type="match status" value="1"/>
</dbReference>